<feature type="compositionally biased region" description="Basic residues" evidence="9">
    <location>
        <begin position="268"/>
        <end position="278"/>
    </location>
</feature>
<feature type="compositionally biased region" description="Basic and acidic residues" evidence="9">
    <location>
        <begin position="123"/>
        <end position="137"/>
    </location>
</feature>
<evidence type="ECO:0000256" key="7">
    <source>
        <dbReference type="ARBA" id="ARBA00023125"/>
    </source>
</evidence>
<sequence length="1919" mass="217311">MERSRHSHRHGNDDTSDDDTETEIRTSRKSKKLSLQKAKKEEPKDSNSDEESPKKSKSSKKTKVSRKKSRDQSHSDDSDDVGESKSKTRSGKEKCSKKESRKKVKEEDSEEDARKSRHRKGKKSDSSDHNSEKDTTTSRKSRRLSLQKVKEDEEESDSSEELPKKSRSSKKAPQDSDSGSDSDDVGEPKRKTKSSKERNSGKGSAKGVKREDSAEHTGSTRIRKGKKNELSKEGDDDSSKVKSVKGQKKGVERESSAGDSDIETKGRDKSRRRGKKKERSGESESESKVKGKGRKKGVERESSTDDSDIETKGREKSRRRGKKKERSDESENESKVKGKGRRKGVERESSTDDSDIETKGREKSRRRGKKKERSDESENESKGKGKGRRKGVERDSSAGDSDIETKGREKSRRRGKKKESSDESERESRVKGKGLRKGKKSESCDDDSDAETNRRPKNKNSGKCRDQSDENTDEESTGQKTKSKEDRKKEAQPKEEKGSNGDTYNKESETTDGQASPTKSRRLSKIGAKSTPRKKHSSDDSNDEYISQKPSRPSKSSDSEDVDDLLRRPRKRRGTKKKASSGDESDDKDVKSRKEKDDPKTKGKKLDKKSSKSSKKVGKSQSDRGSDSSYDSELEKDIDRLGKMPMLGSKKTKKTADSEDEVTDKKTTKKQTKALLKGKRPKNKKSLHDEDDLESDGEKEEEEEEDEVEDETMDQGSDNDDADNGLLEPMSDDDPDERARKALIADDSGDEDVDSDDDDDDADIGKKKKSSKQKNSKVKKDEDAEDEDDEASTDDSDDMRPARKKTSQLLNAKLTDSDEADSDVKPKTKKKATGGKKKKETKKKHKKVIRSSDESSSTTEQSSDDDISSDISSEDDKKKKKKKKRAKSSDSSDESDASKKKGKKKRRRIKKVDTSDSDKSGSGDNDDDDDHPSKAKRRKIRKILKDKKLSDQTVAATKAEEDRRKRIKERQAMYNEVTVEDANSPTKCPKTTKLVLEMDPETKEPIIEVHSDLICLLKPHQVEAVKFLWDSTQVFVCSAVKFLWDSTQVFVCSAVKFLWDSTQVFVCPSSSCGTLLKCLCVFVCSAVKFLWDCCAESVSLLKNDDGTGCILAHCMGLGKTLSVITFLHTLMSYGELTGVRTALIVCPLNTVLNWQVEWGKWLAEEEQFDVYEMSSVKNNEARACTVQNWQEDGGILIVGYEMYRNLTQHRNMRNKRLKKIFTETLVDPGPDFVVCDEGHILKNEATAVSKAMNAVRTRRRVVLTGTPLQNNLIEYHCMVNFVKPDLLGSKKEFCNRFVNPITNGQCADSTDRDVKIMKRRAHVLHEKLAGCVQRRDYSALTKFLMPKHEYVLSIRLSKVQVELYEKYLENGSREGGGMKLFADYQALMRIWTHPWVLRLDEIRQMNKRTYDSEDSFIKSMSEDSSDSLIDDNSSDDDVQVIEDKNSGSDKNKSGSDHEEVVSRWKTRSRGGLGRKSREVTPEVEDQQLSSEWWASFVNKDMQFDMHLSGKIVLLSRILKMSESIGDKVLVFSQSLLSLDLIEAFLDHWDTSEGDDAEPGMGSWTLGADYFRMDGSSSAQQRHEAAASFNSEDNPRARLFLISTKAGSLGTNLVAANRVIIFDASWNPSHDVQSIFRVYRFGQLKPVYIYRFLAQGTMEEKIYERQVTKQSLSQRVVDEHQIERHFNYADLQELYNFKPDRLDDPNKPERPTPKLPKDRLLAELLGSEKDWIVQYHEHDSLLENKIEEELTEEERKAAWDEFKADKDGFAARQHHGPPRLNPMYAGYAGGQPSDMNGRVEEIARALYAANPQLTMEQLQRRTIEYLTAQQNQSAQLMRQQQQREQEYMIAMQRLQHYQQETNRLMRAEQGSNAGAGWGPGGITAEQQQQQQLLARQLRMEALGGAVGQSEATLQEMLTRK</sequence>
<dbReference type="PROSITE" id="PS51194">
    <property type="entry name" value="HELICASE_CTER"/>
    <property type="match status" value="1"/>
</dbReference>
<evidence type="ECO:0000256" key="9">
    <source>
        <dbReference type="SAM" id="MobiDB-lite"/>
    </source>
</evidence>
<dbReference type="GO" id="GO:0003677">
    <property type="term" value="F:DNA binding"/>
    <property type="evidence" value="ECO:0007669"/>
    <property type="project" value="UniProtKB-KW"/>
</dbReference>
<proteinExistence type="inferred from homology"/>
<keyword evidence="13" id="KW-1185">Reference proteome</keyword>
<feature type="compositionally biased region" description="Basic and acidic residues" evidence="9">
    <location>
        <begin position="372"/>
        <end position="383"/>
    </location>
</feature>
<dbReference type="PANTHER" id="PTHR45797:SF3">
    <property type="entry name" value="TRANSCRIPTIONAL REGULATOR ATRX HOMOLOG"/>
    <property type="match status" value="1"/>
</dbReference>
<evidence type="ECO:0000256" key="6">
    <source>
        <dbReference type="ARBA" id="ARBA00022840"/>
    </source>
</evidence>
<feature type="compositionally biased region" description="Basic and acidic residues" evidence="9">
    <location>
        <begin position="588"/>
        <end position="601"/>
    </location>
</feature>
<feature type="compositionally biased region" description="Basic residues" evidence="9">
    <location>
        <begin position="934"/>
        <end position="944"/>
    </location>
</feature>
<feature type="compositionally biased region" description="Acidic residues" evidence="9">
    <location>
        <begin position="783"/>
        <end position="797"/>
    </location>
</feature>
<dbReference type="InterPro" id="IPR014001">
    <property type="entry name" value="Helicase_ATP-bd"/>
</dbReference>
<feature type="compositionally biased region" description="Basic residues" evidence="9">
    <location>
        <begin position="568"/>
        <end position="579"/>
    </location>
</feature>
<dbReference type="GO" id="GO:0016887">
    <property type="term" value="F:ATP hydrolysis activity"/>
    <property type="evidence" value="ECO:0007669"/>
    <property type="project" value="InterPro"/>
</dbReference>
<feature type="compositionally biased region" description="Acidic residues" evidence="9">
    <location>
        <begin position="689"/>
        <end position="723"/>
    </location>
</feature>
<feature type="compositionally biased region" description="Basic residues" evidence="9">
    <location>
        <begin position="602"/>
        <end position="618"/>
    </location>
</feature>
<keyword evidence="4" id="KW-0378">Hydrolase</keyword>
<evidence type="ECO:0000313" key="13">
    <source>
        <dbReference type="Proteomes" id="UP001209878"/>
    </source>
</evidence>
<feature type="compositionally biased region" description="Basic and acidic residues" evidence="9">
    <location>
        <begin position="418"/>
        <end position="430"/>
    </location>
</feature>
<dbReference type="EMBL" id="JAODUO010000433">
    <property type="protein sequence ID" value="KAK2180657.1"/>
    <property type="molecule type" value="Genomic_DNA"/>
</dbReference>
<feature type="region of interest" description="Disordered" evidence="9">
    <location>
        <begin position="1422"/>
        <end position="1482"/>
    </location>
</feature>
<dbReference type="Gene3D" id="3.40.50.10810">
    <property type="entry name" value="Tandem AAA-ATPase domain"/>
    <property type="match status" value="1"/>
</dbReference>
<dbReference type="SMART" id="SM00490">
    <property type="entry name" value="HELICc"/>
    <property type="match status" value="1"/>
</dbReference>
<keyword evidence="6" id="KW-0067">ATP-binding</keyword>
<feature type="compositionally biased region" description="Basic residues" evidence="9">
    <location>
        <begin position="362"/>
        <end position="371"/>
    </location>
</feature>
<feature type="compositionally biased region" description="Basic and acidic residues" evidence="9">
    <location>
        <begin position="227"/>
        <end position="240"/>
    </location>
</feature>
<feature type="compositionally biased region" description="Polar residues" evidence="9">
    <location>
        <begin position="544"/>
        <end position="556"/>
    </location>
</feature>
<feature type="compositionally biased region" description="Basic and acidic residues" evidence="9">
    <location>
        <begin position="1441"/>
        <end position="1462"/>
    </location>
</feature>
<feature type="compositionally biased region" description="Basic residues" evidence="9">
    <location>
        <begin position="315"/>
        <end position="324"/>
    </location>
</feature>
<protein>
    <recommendedName>
        <fullName evidence="14">Transcriptional regulator ATRX homolog</fullName>
    </recommendedName>
</protein>
<comment type="similarity">
    <text evidence="2">Belongs to the SNF2/RAD54 helicase family.</text>
</comment>
<dbReference type="Gene3D" id="3.40.50.300">
    <property type="entry name" value="P-loop containing nucleotide triphosphate hydrolases"/>
    <property type="match status" value="1"/>
</dbReference>
<evidence type="ECO:0000256" key="4">
    <source>
        <dbReference type="ARBA" id="ARBA00022801"/>
    </source>
</evidence>
<feature type="compositionally biased region" description="Basic and acidic residues" evidence="9">
    <location>
        <begin position="911"/>
        <end position="921"/>
    </location>
</feature>
<dbReference type="GO" id="GO:0004386">
    <property type="term" value="F:helicase activity"/>
    <property type="evidence" value="ECO:0007669"/>
    <property type="project" value="UniProtKB-KW"/>
</dbReference>
<dbReference type="Pfam" id="PF00271">
    <property type="entry name" value="Helicase_C"/>
    <property type="match status" value="1"/>
</dbReference>
<feature type="compositionally biased region" description="Basic and acidic residues" evidence="9">
    <location>
        <begin position="186"/>
        <end position="200"/>
    </location>
</feature>
<keyword evidence="7" id="KW-0238">DNA-binding</keyword>
<evidence type="ECO:0008006" key="14">
    <source>
        <dbReference type="Google" id="ProtNLM"/>
    </source>
</evidence>
<feature type="compositionally biased region" description="Basic residues" evidence="9">
    <location>
        <begin position="55"/>
        <end position="69"/>
    </location>
</feature>
<dbReference type="Proteomes" id="UP001209878">
    <property type="component" value="Unassembled WGS sequence"/>
</dbReference>
<feature type="region of interest" description="Disordered" evidence="9">
    <location>
        <begin position="1"/>
        <end position="944"/>
    </location>
</feature>
<dbReference type="InterPro" id="IPR027417">
    <property type="entry name" value="P-loop_NTPase"/>
</dbReference>
<dbReference type="Pfam" id="PF00176">
    <property type="entry name" value="SNF2-rel_dom"/>
    <property type="match status" value="1"/>
</dbReference>
<dbReference type="InterPro" id="IPR000330">
    <property type="entry name" value="SNF2_N"/>
</dbReference>
<name>A0AAD9KZW3_RIDPI</name>
<feature type="compositionally biased region" description="Basic and acidic residues" evidence="9">
    <location>
        <begin position="249"/>
        <end position="267"/>
    </location>
</feature>
<evidence type="ECO:0000256" key="5">
    <source>
        <dbReference type="ARBA" id="ARBA00022806"/>
    </source>
</evidence>
<feature type="compositionally biased region" description="Basic and acidic residues" evidence="9">
    <location>
        <begin position="633"/>
        <end position="642"/>
    </location>
</feature>
<keyword evidence="3" id="KW-0547">Nucleotide-binding</keyword>
<feature type="compositionally biased region" description="Basic and acidic residues" evidence="9">
    <location>
        <begin position="296"/>
        <end position="314"/>
    </location>
</feature>
<dbReference type="PROSITE" id="PS51192">
    <property type="entry name" value="HELICASE_ATP_BIND_1"/>
    <property type="match status" value="1"/>
</dbReference>
<feature type="compositionally biased region" description="Basic residues" evidence="9">
    <location>
        <begin position="900"/>
        <end position="910"/>
    </location>
</feature>
<keyword evidence="5" id="KW-0347">Helicase</keyword>
<evidence type="ECO:0000259" key="10">
    <source>
        <dbReference type="PROSITE" id="PS51192"/>
    </source>
</evidence>
<feature type="compositionally biased region" description="Basic and acidic residues" evidence="9">
    <location>
        <begin position="482"/>
        <end position="509"/>
    </location>
</feature>
<keyword evidence="8" id="KW-0539">Nucleus</keyword>
<feature type="compositionally biased region" description="Acidic residues" evidence="9">
    <location>
        <begin position="1423"/>
        <end position="1440"/>
    </location>
</feature>
<dbReference type="CDD" id="cd18793">
    <property type="entry name" value="SF2_C_SNF"/>
    <property type="match status" value="1"/>
</dbReference>
<evidence type="ECO:0000256" key="3">
    <source>
        <dbReference type="ARBA" id="ARBA00022741"/>
    </source>
</evidence>
<evidence type="ECO:0000259" key="11">
    <source>
        <dbReference type="PROSITE" id="PS51194"/>
    </source>
</evidence>
<feature type="domain" description="Helicase ATP-binding" evidence="10">
    <location>
        <begin position="1100"/>
        <end position="1285"/>
    </location>
</feature>
<feature type="compositionally biased region" description="Acidic residues" evidence="9">
    <location>
        <begin position="747"/>
        <end position="762"/>
    </location>
</feature>
<feature type="compositionally biased region" description="Basic and acidic residues" evidence="9">
    <location>
        <begin position="279"/>
        <end position="289"/>
    </location>
</feature>
<dbReference type="SUPFAM" id="SSF52540">
    <property type="entry name" value="P-loop containing nucleoside triphosphate hydrolases"/>
    <property type="match status" value="2"/>
</dbReference>
<evidence type="ECO:0000256" key="2">
    <source>
        <dbReference type="ARBA" id="ARBA00007025"/>
    </source>
</evidence>
<gene>
    <name evidence="12" type="ORF">NP493_433g02058</name>
</gene>
<feature type="compositionally biased region" description="Basic residues" evidence="9">
    <location>
        <begin position="1464"/>
        <end position="1474"/>
    </location>
</feature>
<accession>A0AAD9KZW3</accession>
<feature type="compositionally biased region" description="Basic and acidic residues" evidence="9">
    <location>
        <begin position="38"/>
        <end position="54"/>
    </location>
</feature>
<feature type="compositionally biased region" description="Basic and acidic residues" evidence="9">
    <location>
        <begin position="70"/>
        <end position="98"/>
    </location>
</feature>
<organism evidence="12 13">
    <name type="scientific">Ridgeia piscesae</name>
    <name type="common">Tubeworm</name>
    <dbReference type="NCBI Taxonomy" id="27915"/>
    <lineage>
        <taxon>Eukaryota</taxon>
        <taxon>Metazoa</taxon>
        <taxon>Spiralia</taxon>
        <taxon>Lophotrochozoa</taxon>
        <taxon>Annelida</taxon>
        <taxon>Polychaeta</taxon>
        <taxon>Sedentaria</taxon>
        <taxon>Canalipalpata</taxon>
        <taxon>Sabellida</taxon>
        <taxon>Siboglinidae</taxon>
        <taxon>Ridgeia</taxon>
    </lineage>
</organism>
<feature type="compositionally biased region" description="Basic and acidic residues" evidence="9">
    <location>
        <begin position="343"/>
        <end position="361"/>
    </location>
</feature>
<feature type="domain" description="Helicase C-terminal" evidence="11">
    <location>
        <begin position="1512"/>
        <end position="1689"/>
    </location>
</feature>
<feature type="compositionally biased region" description="Basic and acidic residues" evidence="9">
    <location>
        <begin position="390"/>
        <end position="408"/>
    </location>
</feature>
<dbReference type="InterPro" id="IPR044574">
    <property type="entry name" value="ARIP4-like"/>
</dbReference>
<evidence type="ECO:0000256" key="1">
    <source>
        <dbReference type="ARBA" id="ARBA00004123"/>
    </source>
</evidence>
<comment type="subcellular location">
    <subcellularLocation>
        <location evidence="1">Nucleus</location>
    </subcellularLocation>
</comment>
<dbReference type="InterPro" id="IPR038718">
    <property type="entry name" value="SNF2-like_sf"/>
</dbReference>
<comment type="caution">
    <text evidence="12">The sequence shown here is derived from an EMBL/GenBank/DDBJ whole genome shotgun (WGS) entry which is preliminary data.</text>
</comment>
<dbReference type="PANTHER" id="PTHR45797">
    <property type="entry name" value="RAD54-LIKE"/>
    <property type="match status" value="1"/>
</dbReference>
<dbReference type="GO" id="GO:0005524">
    <property type="term" value="F:ATP binding"/>
    <property type="evidence" value="ECO:0007669"/>
    <property type="project" value="UniProtKB-KW"/>
</dbReference>
<feature type="compositionally biased region" description="Basic residues" evidence="9">
    <location>
        <begin position="827"/>
        <end position="849"/>
    </location>
</feature>
<evidence type="ECO:0000313" key="12">
    <source>
        <dbReference type="EMBL" id="KAK2180657.1"/>
    </source>
</evidence>
<feature type="compositionally biased region" description="Basic and acidic residues" evidence="9">
    <location>
        <begin position="325"/>
        <end position="336"/>
    </location>
</feature>
<evidence type="ECO:0000256" key="8">
    <source>
        <dbReference type="ARBA" id="ARBA00023242"/>
    </source>
</evidence>
<feature type="compositionally biased region" description="Basic residues" evidence="9">
    <location>
        <begin position="667"/>
        <end position="685"/>
    </location>
</feature>
<dbReference type="InterPro" id="IPR049730">
    <property type="entry name" value="SNF2/RAD54-like_C"/>
</dbReference>
<reference evidence="12" key="1">
    <citation type="journal article" date="2023" name="Mol. Biol. Evol.">
        <title>Third-Generation Sequencing Reveals the Adaptive Role of the Epigenome in Three Deep-Sea Polychaetes.</title>
        <authorList>
            <person name="Perez M."/>
            <person name="Aroh O."/>
            <person name="Sun Y."/>
            <person name="Lan Y."/>
            <person name="Juniper S.K."/>
            <person name="Young C.R."/>
            <person name="Angers B."/>
            <person name="Qian P.Y."/>
        </authorList>
    </citation>
    <scope>NUCLEOTIDE SEQUENCE</scope>
    <source>
        <strain evidence="12">R07B-5</strain>
    </source>
</reference>
<dbReference type="InterPro" id="IPR001650">
    <property type="entry name" value="Helicase_C-like"/>
</dbReference>
<feature type="compositionally biased region" description="Basic residues" evidence="9">
    <location>
        <begin position="766"/>
        <end position="777"/>
    </location>
</feature>
<dbReference type="GO" id="GO:0005634">
    <property type="term" value="C:nucleus"/>
    <property type="evidence" value="ECO:0007669"/>
    <property type="project" value="UniProtKB-SubCell"/>
</dbReference>